<dbReference type="EMBL" id="MN175499">
    <property type="protein sequence ID" value="QID06405.1"/>
    <property type="molecule type" value="Genomic_DNA"/>
</dbReference>
<sequence>MQTESRQHFLSLGEEGNCFKKFNKNLVNKLIGIIGPACKGKTTIIKNLIGDILTSNTTTQFEIIIVSRKNNNTDYDYLGGKIYNTSQINDVCSYILNEQFRENKKIIIFEDFIKTDIIDDTLLINGRWNDVTIILSSQVITSIKPCIRDNLDYVFFTKTPLKSSIKSIYDRFYLCALEYKYFERMFLDCTKNYNFFVIDNNISLNCDLDNLHDKISVYESRLEVSTNGNYILPDIYQLMPELINSGDIKIAKKKLIAQINEIKKNILEQSDKLDKICIELDNLLGD</sequence>
<name>A0A6G6AC33_9VIRU</name>
<accession>A0A6G6AC33</accession>
<reference evidence="1" key="1">
    <citation type="submission" date="2019-07" db="EMBL/GenBank/DDBJ databases">
        <title>The discovery of a new lineage B mimivirus raises questions about particles surface fibrils.</title>
        <authorList>
            <person name="Silva L.K.S."/>
            <person name="Rodrigues R.A.L."/>
            <person name="Andrade A.C.S.P."/>
            <person name="Hikida H."/>
            <person name="Andreani J."/>
            <person name="Levasseur A."/>
            <person name="La Scola B."/>
            <person name="Abrahao J.S."/>
        </authorList>
    </citation>
    <scope>NUCLEOTIDE SEQUENCE</scope>
    <source>
        <strain evidence="1">B60</strain>
    </source>
</reference>
<proteinExistence type="predicted"/>
<organism evidence="1">
    <name type="scientific">Borely moumouvirus</name>
    <dbReference type="NCBI Taxonomy" id="2712067"/>
    <lineage>
        <taxon>Viruses</taxon>
        <taxon>Varidnaviria</taxon>
        <taxon>Bamfordvirae</taxon>
        <taxon>Nucleocytoviricota</taxon>
        <taxon>Megaviricetes</taxon>
        <taxon>Imitervirales</taxon>
        <taxon>Mimiviridae</taxon>
        <taxon>Megamimivirinae</taxon>
        <taxon>Moumouvirus</taxon>
    </lineage>
</organism>
<evidence type="ECO:0000313" key="1">
    <source>
        <dbReference type="EMBL" id="QID06405.1"/>
    </source>
</evidence>
<dbReference type="InterPro" id="IPR027417">
    <property type="entry name" value="P-loop_NTPase"/>
</dbReference>
<protein>
    <submittedName>
        <fullName evidence="1">Uncharacterized protein</fullName>
    </submittedName>
</protein>
<dbReference type="SUPFAM" id="SSF52540">
    <property type="entry name" value="P-loop containing nucleoside triphosphate hydrolases"/>
    <property type="match status" value="1"/>
</dbReference>